<reference evidence="3" key="1">
    <citation type="submission" date="2022-11" db="UniProtKB">
        <authorList>
            <consortium name="WormBaseParasite"/>
        </authorList>
    </citation>
    <scope>IDENTIFICATION</scope>
</reference>
<keyword evidence="2" id="KW-1185">Reference proteome</keyword>
<dbReference type="WBParaSite" id="scf7180000424330.g12793">
    <property type="protein sequence ID" value="scf7180000424330.g12793"/>
    <property type="gene ID" value="scf7180000424330.g12793"/>
</dbReference>
<feature type="compositionally biased region" description="Acidic residues" evidence="1">
    <location>
        <begin position="122"/>
        <end position="131"/>
    </location>
</feature>
<feature type="compositionally biased region" description="Gly residues" evidence="1">
    <location>
        <begin position="104"/>
        <end position="115"/>
    </location>
</feature>
<sequence>MINEQNEEVREGNGCLEGMDPFTGNCIRIPKDLKEKKLESKQQHTNRKQFLDVNLLEKGESIRSNKSSGSSQSSSREGGGGNKQQNTWSNRLVHTLSNRNRSETGGGGGGGGDTSYGGSIIGDDDEWEDEGANNCIFGHQ</sequence>
<feature type="compositionally biased region" description="Low complexity" evidence="1">
    <location>
        <begin position="64"/>
        <end position="76"/>
    </location>
</feature>
<dbReference type="Proteomes" id="UP000887560">
    <property type="component" value="Unplaced"/>
</dbReference>
<evidence type="ECO:0000313" key="2">
    <source>
        <dbReference type="Proteomes" id="UP000887560"/>
    </source>
</evidence>
<feature type="compositionally biased region" description="Polar residues" evidence="1">
    <location>
        <begin position="83"/>
        <end position="99"/>
    </location>
</feature>
<proteinExistence type="predicted"/>
<accession>A0A915P6X8</accession>
<evidence type="ECO:0000313" key="3">
    <source>
        <dbReference type="WBParaSite" id="scf7180000424330.g12793"/>
    </source>
</evidence>
<evidence type="ECO:0000256" key="1">
    <source>
        <dbReference type="SAM" id="MobiDB-lite"/>
    </source>
</evidence>
<protein>
    <submittedName>
        <fullName evidence="3">Uncharacterized protein</fullName>
    </submittedName>
</protein>
<organism evidence="2 3">
    <name type="scientific">Meloidogyne floridensis</name>
    <dbReference type="NCBI Taxonomy" id="298350"/>
    <lineage>
        <taxon>Eukaryota</taxon>
        <taxon>Metazoa</taxon>
        <taxon>Ecdysozoa</taxon>
        <taxon>Nematoda</taxon>
        <taxon>Chromadorea</taxon>
        <taxon>Rhabditida</taxon>
        <taxon>Tylenchina</taxon>
        <taxon>Tylenchomorpha</taxon>
        <taxon>Tylenchoidea</taxon>
        <taxon>Meloidogynidae</taxon>
        <taxon>Meloidogyninae</taxon>
        <taxon>Meloidogyne</taxon>
    </lineage>
</organism>
<feature type="region of interest" description="Disordered" evidence="1">
    <location>
        <begin position="37"/>
        <end position="140"/>
    </location>
</feature>
<dbReference type="AlphaFoldDB" id="A0A915P6X8"/>
<feature type="region of interest" description="Disordered" evidence="1">
    <location>
        <begin position="1"/>
        <end position="24"/>
    </location>
</feature>
<name>A0A915P6X8_9BILA</name>